<dbReference type="InterPro" id="IPR050230">
    <property type="entry name" value="CALM/Myosin/TropC-like"/>
</dbReference>
<gene>
    <name evidence="3" type="ORF">PECUL_23A059616</name>
</gene>
<dbReference type="SUPFAM" id="SSF47473">
    <property type="entry name" value="EF-hand"/>
    <property type="match status" value="1"/>
</dbReference>
<dbReference type="InterPro" id="IPR011992">
    <property type="entry name" value="EF-hand-dom_pair"/>
</dbReference>
<dbReference type="InterPro" id="IPR002048">
    <property type="entry name" value="EF_hand_dom"/>
</dbReference>
<dbReference type="SMART" id="SM00054">
    <property type="entry name" value="EFh"/>
    <property type="match status" value="3"/>
</dbReference>
<dbReference type="PANTHER" id="PTHR23048">
    <property type="entry name" value="MYOSIN LIGHT CHAIN 1, 3"/>
    <property type="match status" value="1"/>
</dbReference>
<evidence type="ECO:0000313" key="3">
    <source>
        <dbReference type="EMBL" id="CAH2224234.1"/>
    </source>
</evidence>
<evidence type="ECO:0000256" key="1">
    <source>
        <dbReference type="SAM" id="MobiDB-lite"/>
    </source>
</evidence>
<keyword evidence="4" id="KW-1185">Reference proteome</keyword>
<dbReference type="GO" id="GO:0016460">
    <property type="term" value="C:myosin II complex"/>
    <property type="evidence" value="ECO:0007669"/>
    <property type="project" value="TreeGrafter"/>
</dbReference>
<dbReference type="CDD" id="cd00051">
    <property type="entry name" value="EFh"/>
    <property type="match status" value="1"/>
</dbReference>
<dbReference type="GO" id="GO:0008307">
    <property type="term" value="F:structural constituent of muscle"/>
    <property type="evidence" value="ECO:0007669"/>
    <property type="project" value="TreeGrafter"/>
</dbReference>
<organism evidence="3 4">
    <name type="scientific">Pelobates cultripes</name>
    <name type="common">Western spadefoot toad</name>
    <dbReference type="NCBI Taxonomy" id="61616"/>
    <lineage>
        <taxon>Eukaryota</taxon>
        <taxon>Metazoa</taxon>
        <taxon>Chordata</taxon>
        <taxon>Craniata</taxon>
        <taxon>Vertebrata</taxon>
        <taxon>Euteleostomi</taxon>
        <taxon>Amphibia</taxon>
        <taxon>Batrachia</taxon>
        <taxon>Anura</taxon>
        <taxon>Pelobatoidea</taxon>
        <taxon>Pelobatidae</taxon>
        <taxon>Pelobates</taxon>
    </lineage>
</organism>
<name>A0AAD1R5C7_PELCU</name>
<accession>A0AAD1R5C7</accession>
<proteinExistence type="predicted"/>
<dbReference type="Gene3D" id="1.10.238.10">
    <property type="entry name" value="EF-hand"/>
    <property type="match status" value="2"/>
</dbReference>
<dbReference type="EMBL" id="OW240912">
    <property type="protein sequence ID" value="CAH2224234.1"/>
    <property type="molecule type" value="Genomic_DNA"/>
</dbReference>
<dbReference type="AlphaFoldDB" id="A0AAD1R5C7"/>
<feature type="region of interest" description="Disordered" evidence="1">
    <location>
        <begin position="1"/>
        <end position="52"/>
    </location>
</feature>
<sequence length="210" mass="23021">MPPKKDLPVRKPLAKPVVKSKAPEASPALAPVPKSKEPEPKPVPVPEKPKEAPIDLSKVECDFQEDQIADFKEAFLLFDKTGDSKIQLGQCGDVMRALGQNPTNAEVLKVLGNPKAEDLTTKHISFDQFLPMLQTIAKNKDPGTHEDFVEGLRVFDKEANGTVMAAELRHVLVTLGEKLGEDEVDALLFGHEDANGCINYEELVRMVMSG</sequence>
<dbReference type="PROSITE" id="PS50222">
    <property type="entry name" value="EF_HAND_2"/>
    <property type="match status" value="2"/>
</dbReference>
<dbReference type="GO" id="GO:0005509">
    <property type="term" value="F:calcium ion binding"/>
    <property type="evidence" value="ECO:0007669"/>
    <property type="project" value="InterPro"/>
</dbReference>
<protein>
    <submittedName>
        <fullName evidence="3">Myosin light polypeptide 6 isoform X1</fullName>
    </submittedName>
</protein>
<feature type="domain" description="EF-hand" evidence="2">
    <location>
        <begin position="66"/>
        <end position="101"/>
    </location>
</feature>
<evidence type="ECO:0000313" key="4">
    <source>
        <dbReference type="Proteomes" id="UP001295444"/>
    </source>
</evidence>
<reference evidence="3" key="1">
    <citation type="submission" date="2022-03" db="EMBL/GenBank/DDBJ databases">
        <authorList>
            <person name="Alioto T."/>
            <person name="Alioto T."/>
            <person name="Gomez Garrido J."/>
        </authorList>
    </citation>
    <scope>NUCLEOTIDE SEQUENCE</scope>
</reference>
<dbReference type="FunFam" id="1.10.238.10:FF:000056">
    <property type="entry name" value="Myosin light chain 1 skeletal"/>
    <property type="match status" value="1"/>
</dbReference>
<evidence type="ECO:0000259" key="2">
    <source>
        <dbReference type="PROSITE" id="PS50222"/>
    </source>
</evidence>
<dbReference type="PANTHER" id="PTHR23048:SF7">
    <property type="entry name" value="SIMILAR TO MYOSIN, LIGHT POLYPEPTIDE 6, ALKALI, SMOOTH MUSCLE AND NON-MUSCLE"/>
    <property type="match status" value="1"/>
</dbReference>
<dbReference type="Proteomes" id="UP001295444">
    <property type="component" value="Chromosome 01"/>
</dbReference>
<feature type="domain" description="EF-hand" evidence="2">
    <location>
        <begin position="143"/>
        <end position="178"/>
    </location>
</feature>